<reference evidence="1 2" key="2">
    <citation type="submission" date="2018-04" db="EMBL/GenBank/DDBJ databases">
        <title>Thauera lacus sp. nov., isolated from an saline lake in Inner Mongolia, China.</title>
        <authorList>
            <person name="Liang Q.-Y."/>
        </authorList>
    </citation>
    <scope>NUCLEOTIDE SEQUENCE [LARGE SCALE GENOMIC DNA]</scope>
    <source>
        <strain evidence="1 2">D20</strain>
    </source>
</reference>
<dbReference type="Proteomes" id="UP000241193">
    <property type="component" value="Unassembled WGS sequence"/>
</dbReference>
<dbReference type="RefSeq" id="WP_107494844.1">
    <property type="nucleotide sequence ID" value="NZ_PZKC01000022.1"/>
</dbReference>
<dbReference type="OrthoDB" id="9150859at2"/>
<sequence length="267" mass="30478">MHELVPSILGTEKRPVTESFERLLASLSDTKLALKRFHHPGSTTLHYHHTLYSVLHRGEECIEAMHLLIEGRKPLAAAALLRSLHELVLVFYVDWLAPEHICRYLQMASVRSEKQWEATCEQWRKADVAAGASPLEAKNIKDAHMRAFRLGSIVGERARLFPFGQEFQSDIYSFLSDIIHHDFSMAARYAHTLDHGDEAIYHGEVVHTILHLADVLVAAVVTRVRDDIGIGQEILQKNAQRLRLCRDREASHDMNRLLNKPGSFPWK</sequence>
<dbReference type="AlphaFoldDB" id="A0A2T4IBA1"/>
<protein>
    <submittedName>
        <fullName evidence="1">Uncharacterized protein</fullName>
    </submittedName>
</protein>
<proteinExistence type="predicted"/>
<evidence type="ECO:0000313" key="2">
    <source>
        <dbReference type="Proteomes" id="UP000241193"/>
    </source>
</evidence>
<gene>
    <name evidence="1" type="ORF">C8261_16565</name>
</gene>
<reference evidence="1 2" key="1">
    <citation type="submission" date="2018-03" db="EMBL/GenBank/DDBJ databases">
        <authorList>
            <person name="Keele B.F."/>
        </authorList>
    </citation>
    <scope>NUCLEOTIDE SEQUENCE [LARGE SCALE GENOMIC DNA]</scope>
    <source>
        <strain evidence="1 2">D20</strain>
    </source>
</reference>
<name>A0A2T4IBA1_9RHOO</name>
<organism evidence="1 2">
    <name type="scientific">Pseudothauera lacus</name>
    <dbReference type="NCBI Taxonomy" id="2136175"/>
    <lineage>
        <taxon>Bacteria</taxon>
        <taxon>Pseudomonadati</taxon>
        <taxon>Pseudomonadota</taxon>
        <taxon>Betaproteobacteria</taxon>
        <taxon>Rhodocyclales</taxon>
        <taxon>Zoogloeaceae</taxon>
        <taxon>Pseudothauera</taxon>
    </lineage>
</organism>
<keyword evidence="2" id="KW-1185">Reference proteome</keyword>
<dbReference type="EMBL" id="PZKC01000022">
    <property type="protein sequence ID" value="PTD95008.1"/>
    <property type="molecule type" value="Genomic_DNA"/>
</dbReference>
<accession>A0A2T4IBA1</accession>
<evidence type="ECO:0000313" key="1">
    <source>
        <dbReference type="EMBL" id="PTD95008.1"/>
    </source>
</evidence>
<comment type="caution">
    <text evidence="1">The sequence shown here is derived from an EMBL/GenBank/DDBJ whole genome shotgun (WGS) entry which is preliminary data.</text>
</comment>